<name>T1G636_HELRO</name>
<dbReference type="PANTHER" id="PTHR11819">
    <property type="entry name" value="SOLUTE CARRIER FAMILY 5"/>
    <property type="match status" value="1"/>
</dbReference>
<evidence type="ECO:0000256" key="2">
    <source>
        <dbReference type="ARBA" id="ARBA00006434"/>
    </source>
</evidence>
<feature type="transmembrane region" description="Helical" evidence="7">
    <location>
        <begin position="308"/>
        <end position="328"/>
    </location>
</feature>
<gene>
    <name evidence="9" type="primary">20216533</name>
    <name evidence="8" type="ORF">HELRODRAFT_85865</name>
</gene>
<dbReference type="OMA" id="VGIFMFV"/>
<evidence type="ECO:0000256" key="7">
    <source>
        <dbReference type="SAM" id="Phobius"/>
    </source>
</evidence>
<reference evidence="10" key="1">
    <citation type="submission" date="2012-12" db="EMBL/GenBank/DDBJ databases">
        <authorList>
            <person name="Hellsten U."/>
            <person name="Grimwood J."/>
            <person name="Chapman J.A."/>
            <person name="Shapiro H."/>
            <person name="Aerts A."/>
            <person name="Otillar R.P."/>
            <person name="Terry A.Y."/>
            <person name="Boore J.L."/>
            <person name="Simakov O."/>
            <person name="Marletaz F."/>
            <person name="Cho S.-J."/>
            <person name="Edsinger-Gonzales E."/>
            <person name="Havlak P."/>
            <person name="Kuo D.-H."/>
            <person name="Larsson T."/>
            <person name="Lv J."/>
            <person name="Arendt D."/>
            <person name="Savage R."/>
            <person name="Osoegawa K."/>
            <person name="de Jong P."/>
            <person name="Lindberg D.R."/>
            <person name="Seaver E.C."/>
            <person name="Weisblat D.A."/>
            <person name="Putnam N.H."/>
            <person name="Grigoriev I.V."/>
            <person name="Rokhsar D.S."/>
        </authorList>
    </citation>
    <scope>NUCLEOTIDE SEQUENCE</scope>
</reference>
<dbReference type="GO" id="GO:0005412">
    <property type="term" value="F:D-glucose:sodium symporter activity"/>
    <property type="evidence" value="ECO:0000318"/>
    <property type="project" value="GO_Central"/>
</dbReference>
<feature type="transmembrane region" description="Helical" evidence="7">
    <location>
        <begin position="416"/>
        <end position="435"/>
    </location>
</feature>
<sequence length="559" mass="61795">MLQRKLNNADFTVIALYFAAVLAIGIYAMCKNKRNTVNGYFLAGRYMTWFSVGASIFASNIGSEHFIGLAGSGAASGIAVGAFELNSCFLLQLLGWVFLPVYIASGVITLPEYMKKRFASERIRTYLAVLSLMLYIFTKISVNLYSGAIFIQQALYWNLYLSVLLLLVVTAITTVTGGLAAVIYTDMLHTSVMVVGATVLSVLSFIEVGGYAELYRRYPLAIATNISHLSSYNNSNINGFSHSRSNSTCGMPSPHAWDMLRGPTDPDMPWPGFLLGQTPASIWYWCADQMIVQRTLAAKSLSHAQGSTLFAGFLKVLPVFILVLPGMISRVLFTEEVACIDPDICMKVCQNKMGCSNIAFPKLVLEIMPAGLRGIMMSVMLAALVSDLASIFNSASTLFTMDIYGRFRKHAANKELMIVGRLFACFMVLVGILWIPIIQNMQGAQLYIYIQSIAAYLSPPIAALYLLALLWPRANEKGAFWALMIGLLIGSVRMILNFVYPDPHCDESDDRNILIRLHYMYFALALFVITILTVVLISLLTEKPTKEQVTNQILCFFSA</sequence>
<feature type="transmembrane region" description="Helical" evidence="7">
    <location>
        <begin position="126"/>
        <end position="151"/>
    </location>
</feature>
<dbReference type="CTD" id="20216533"/>
<feature type="transmembrane region" description="Helical" evidence="7">
    <location>
        <begin position="89"/>
        <end position="114"/>
    </location>
</feature>
<dbReference type="Gene3D" id="1.20.1730.10">
    <property type="entry name" value="Sodium/glucose cotransporter"/>
    <property type="match status" value="1"/>
</dbReference>
<comment type="similarity">
    <text evidence="2 6">Belongs to the sodium:solute symporter (SSF) (TC 2.A.21) family.</text>
</comment>
<accession>T1G636</accession>
<reference evidence="8 10" key="2">
    <citation type="journal article" date="2013" name="Nature">
        <title>Insights into bilaterian evolution from three spiralian genomes.</title>
        <authorList>
            <person name="Simakov O."/>
            <person name="Marletaz F."/>
            <person name="Cho S.J."/>
            <person name="Edsinger-Gonzales E."/>
            <person name="Havlak P."/>
            <person name="Hellsten U."/>
            <person name="Kuo D.H."/>
            <person name="Larsson T."/>
            <person name="Lv J."/>
            <person name="Arendt D."/>
            <person name="Savage R."/>
            <person name="Osoegawa K."/>
            <person name="de Jong P."/>
            <person name="Grimwood J."/>
            <person name="Chapman J.A."/>
            <person name="Shapiro H."/>
            <person name="Aerts A."/>
            <person name="Otillar R.P."/>
            <person name="Terry A.Y."/>
            <person name="Boore J.L."/>
            <person name="Grigoriev I.V."/>
            <person name="Lindberg D.R."/>
            <person name="Seaver E.C."/>
            <person name="Weisblat D.A."/>
            <person name="Putnam N.H."/>
            <person name="Rokhsar D.S."/>
        </authorList>
    </citation>
    <scope>NUCLEOTIDE SEQUENCE</scope>
</reference>
<dbReference type="EMBL" id="AMQM01006449">
    <property type="status" value="NOT_ANNOTATED_CDS"/>
    <property type="molecule type" value="Genomic_DNA"/>
</dbReference>
<evidence type="ECO:0000313" key="9">
    <source>
        <dbReference type="EnsemblMetazoa" id="HelroP85865"/>
    </source>
</evidence>
<dbReference type="PANTHER" id="PTHR11819:SF150">
    <property type="entry name" value="SODIUM_MYO-INOSITOL COTRANSPORTER"/>
    <property type="match status" value="1"/>
</dbReference>
<dbReference type="PROSITE" id="PS50283">
    <property type="entry name" value="NA_SOLUT_SYMP_3"/>
    <property type="match status" value="1"/>
</dbReference>
<dbReference type="eggNOG" id="KOG2349">
    <property type="taxonomic scope" value="Eukaryota"/>
</dbReference>
<keyword evidence="10" id="KW-1185">Reference proteome</keyword>
<organism evidence="9 10">
    <name type="scientific">Helobdella robusta</name>
    <name type="common">Californian leech</name>
    <dbReference type="NCBI Taxonomy" id="6412"/>
    <lineage>
        <taxon>Eukaryota</taxon>
        <taxon>Metazoa</taxon>
        <taxon>Spiralia</taxon>
        <taxon>Lophotrochozoa</taxon>
        <taxon>Annelida</taxon>
        <taxon>Clitellata</taxon>
        <taxon>Hirudinea</taxon>
        <taxon>Rhynchobdellida</taxon>
        <taxon>Glossiphoniidae</taxon>
        <taxon>Helobdella</taxon>
    </lineage>
</organism>
<dbReference type="HOGENOM" id="CLU_018808_9_2_1"/>
<dbReference type="NCBIfam" id="TIGR00813">
    <property type="entry name" value="sss"/>
    <property type="match status" value="1"/>
</dbReference>
<feature type="transmembrane region" description="Helical" evidence="7">
    <location>
        <begin position="66"/>
        <end position="83"/>
    </location>
</feature>
<keyword evidence="4 7" id="KW-1133">Transmembrane helix</keyword>
<keyword evidence="5 7" id="KW-0472">Membrane</keyword>
<reference evidence="9" key="3">
    <citation type="submission" date="2015-06" db="UniProtKB">
        <authorList>
            <consortium name="EnsemblMetazoa"/>
        </authorList>
    </citation>
    <scope>IDENTIFICATION</scope>
</reference>
<comment type="subcellular location">
    <subcellularLocation>
        <location evidence="1">Membrane</location>
        <topology evidence="1">Multi-pass membrane protein</topology>
    </subcellularLocation>
</comment>
<dbReference type="EnsemblMetazoa" id="HelroT85865">
    <property type="protein sequence ID" value="HelroP85865"/>
    <property type="gene ID" value="HelroG85865"/>
</dbReference>
<feature type="transmembrane region" description="Helical" evidence="7">
    <location>
        <begin position="191"/>
        <end position="212"/>
    </location>
</feature>
<dbReference type="EMBL" id="AMQM01006447">
    <property type="status" value="NOT_ANNOTATED_CDS"/>
    <property type="molecule type" value="Genomic_DNA"/>
</dbReference>
<evidence type="ECO:0000256" key="6">
    <source>
        <dbReference type="RuleBase" id="RU362091"/>
    </source>
</evidence>
<dbReference type="GeneID" id="20216533"/>
<dbReference type="InParanoid" id="T1G636"/>
<keyword evidence="3 7" id="KW-0812">Transmembrane</keyword>
<feature type="transmembrane region" description="Helical" evidence="7">
    <location>
        <begin position="375"/>
        <end position="395"/>
    </location>
</feature>
<dbReference type="Pfam" id="PF00474">
    <property type="entry name" value="SSF"/>
    <property type="match status" value="1"/>
</dbReference>
<dbReference type="OrthoDB" id="6132759at2759"/>
<feature type="transmembrane region" description="Helical" evidence="7">
    <location>
        <begin position="40"/>
        <end position="59"/>
    </location>
</feature>
<dbReference type="EMBL" id="KB097456">
    <property type="protein sequence ID" value="ESN97014.1"/>
    <property type="molecule type" value="Genomic_DNA"/>
</dbReference>
<dbReference type="GO" id="GO:0005886">
    <property type="term" value="C:plasma membrane"/>
    <property type="evidence" value="ECO:0000318"/>
    <property type="project" value="GO_Central"/>
</dbReference>
<dbReference type="EMBL" id="AMQM01006448">
    <property type="status" value="NOT_ANNOTATED_CDS"/>
    <property type="molecule type" value="Genomic_DNA"/>
</dbReference>
<evidence type="ECO:0000256" key="3">
    <source>
        <dbReference type="ARBA" id="ARBA00022692"/>
    </source>
</evidence>
<evidence type="ECO:0000256" key="5">
    <source>
        <dbReference type="ARBA" id="ARBA00023136"/>
    </source>
</evidence>
<evidence type="ECO:0000313" key="8">
    <source>
        <dbReference type="EMBL" id="ESN97014.1"/>
    </source>
</evidence>
<feature type="transmembrane region" description="Helical" evidence="7">
    <location>
        <begin position="447"/>
        <end position="471"/>
    </location>
</feature>
<dbReference type="RefSeq" id="XP_009024774.1">
    <property type="nucleotide sequence ID" value="XM_009026526.1"/>
</dbReference>
<feature type="transmembrane region" description="Helical" evidence="7">
    <location>
        <begin position="478"/>
        <end position="499"/>
    </location>
</feature>
<dbReference type="KEGG" id="hro:HELRODRAFT_85865"/>
<dbReference type="InterPro" id="IPR038377">
    <property type="entry name" value="Na/Glc_symporter_sf"/>
</dbReference>
<protein>
    <recommendedName>
        <fullName evidence="11">Sodium/myo-inositol cotransporter</fullName>
    </recommendedName>
</protein>
<dbReference type="InterPro" id="IPR018212">
    <property type="entry name" value="Na/solute_symporter_CS"/>
</dbReference>
<dbReference type="InterPro" id="IPR001734">
    <property type="entry name" value="Na/solute_symporter"/>
</dbReference>
<evidence type="ECO:0000313" key="10">
    <source>
        <dbReference type="Proteomes" id="UP000015101"/>
    </source>
</evidence>
<dbReference type="Proteomes" id="UP000015101">
    <property type="component" value="Unassembled WGS sequence"/>
</dbReference>
<proteinExistence type="inferred from homology"/>
<evidence type="ECO:0000256" key="4">
    <source>
        <dbReference type="ARBA" id="ARBA00022989"/>
    </source>
</evidence>
<feature type="transmembrane region" description="Helical" evidence="7">
    <location>
        <begin position="519"/>
        <end position="540"/>
    </location>
</feature>
<feature type="transmembrane region" description="Helical" evidence="7">
    <location>
        <begin position="9"/>
        <end position="28"/>
    </location>
</feature>
<dbReference type="FunFam" id="1.20.1730.10:FF:000054">
    <property type="entry name" value="Uncharacterized protein"/>
    <property type="match status" value="1"/>
</dbReference>
<dbReference type="PROSITE" id="PS00457">
    <property type="entry name" value="NA_SOLUT_SYMP_2"/>
    <property type="match status" value="1"/>
</dbReference>
<dbReference type="STRING" id="6412.T1G636"/>
<evidence type="ECO:0000256" key="1">
    <source>
        <dbReference type="ARBA" id="ARBA00004141"/>
    </source>
</evidence>
<dbReference type="AlphaFoldDB" id="T1G636"/>
<feature type="transmembrane region" description="Helical" evidence="7">
    <location>
        <begin position="157"/>
        <end position="184"/>
    </location>
</feature>
<evidence type="ECO:0008006" key="11">
    <source>
        <dbReference type="Google" id="ProtNLM"/>
    </source>
</evidence>